<dbReference type="RefSeq" id="WP_344879254.1">
    <property type="nucleotide sequence ID" value="NZ_BAABAL010000018.1"/>
</dbReference>
<keyword evidence="2" id="KW-1185">Reference proteome</keyword>
<accession>A0ABP7T2V2</accession>
<protein>
    <submittedName>
        <fullName evidence="1">Uncharacterized protein</fullName>
    </submittedName>
</protein>
<reference evidence="2" key="1">
    <citation type="journal article" date="2019" name="Int. J. Syst. Evol. Microbiol.">
        <title>The Global Catalogue of Microorganisms (GCM) 10K type strain sequencing project: providing services to taxonomists for standard genome sequencing and annotation.</title>
        <authorList>
            <consortium name="The Broad Institute Genomics Platform"/>
            <consortium name="The Broad Institute Genome Sequencing Center for Infectious Disease"/>
            <person name="Wu L."/>
            <person name="Ma J."/>
        </authorList>
    </citation>
    <scope>NUCLEOTIDE SEQUENCE [LARGE SCALE GENOMIC DNA]</scope>
    <source>
        <strain evidence="2">JCM 17342</strain>
    </source>
</reference>
<evidence type="ECO:0000313" key="2">
    <source>
        <dbReference type="Proteomes" id="UP001501747"/>
    </source>
</evidence>
<sequence length="170" mass="18205">MIGYVAIGQGPGHDGADSVAVWHVGLDGTHTGAWLLSPSSAAHLPALCSDRSLASWDPARTVQLLRDRTGFTPSHCTSIPLLLNDVLAARRSQVDSPKWTRVIPDPLPDTAMAFRRAVGLVRPEDACPSATRALTTARMLTWTIAAHHETTTPHLRLAHALNARRGEGDG</sequence>
<gene>
    <name evidence="1" type="ORF">GCM10022247_50120</name>
</gene>
<evidence type="ECO:0000313" key="1">
    <source>
        <dbReference type="EMBL" id="GAA4020176.1"/>
    </source>
</evidence>
<proteinExistence type="predicted"/>
<dbReference type="Proteomes" id="UP001501747">
    <property type="component" value="Unassembled WGS sequence"/>
</dbReference>
<organism evidence="1 2">
    <name type="scientific">Allokutzneria multivorans</name>
    <dbReference type="NCBI Taxonomy" id="1142134"/>
    <lineage>
        <taxon>Bacteria</taxon>
        <taxon>Bacillati</taxon>
        <taxon>Actinomycetota</taxon>
        <taxon>Actinomycetes</taxon>
        <taxon>Pseudonocardiales</taxon>
        <taxon>Pseudonocardiaceae</taxon>
        <taxon>Allokutzneria</taxon>
    </lineage>
</organism>
<comment type="caution">
    <text evidence="1">The sequence shown here is derived from an EMBL/GenBank/DDBJ whole genome shotgun (WGS) entry which is preliminary data.</text>
</comment>
<dbReference type="Pfam" id="PF19726">
    <property type="entry name" value="DUF6218"/>
    <property type="match status" value="1"/>
</dbReference>
<dbReference type="InterPro" id="IPR046190">
    <property type="entry name" value="DUF6218"/>
</dbReference>
<dbReference type="EMBL" id="BAABAL010000018">
    <property type="protein sequence ID" value="GAA4020176.1"/>
    <property type="molecule type" value="Genomic_DNA"/>
</dbReference>
<name>A0ABP7T2V2_9PSEU</name>